<comment type="caution">
    <text evidence="1">The sequence shown here is derived from an EMBL/GenBank/DDBJ whole genome shotgun (WGS) entry which is preliminary data.</text>
</comment>
<evidence type="ECO:0000313" key="2">
    <source>
        <dbReference type="Proteomes" id="UP001327027"/>
    </source>
</evidence>
<keyword evidence="2" id="KW-1185">Reference proteome</keyword>
<dbReference type="Proteomes" id="UP001327027">
    <property type="component" value="Unassembled WGS sequence"/>
</dbReference>
<gene>
    <name evidence="1" type="ORF">U6A24_13145</name>
</gene>
<proteinExistence type="predicted"/>
<evidence type="ECO:0000313" key="1">
    <source>
        <dbReference type="EMBL" id="MEB3346416.1"/>
    </source>
</evidence>
<sequence length="214" mass="24916">MKHIVILVFSLFLASRAIGQFLPEGYKLDGAVSAFELTDSLAFKKIYKDDHLLIKENKEAYYVGIQSDLWTIANLYYLGDKQFKIMHVSGAMGETNYNLTDKGWIKDRDKWDWQFRDPMFWKEMHPEAIQDQELFYKTFDWVGSVVSYGSFRELEFIISKKLATDFKKLRVTFQLKDGDGRKLITGPGNEKEITPDPKLNLDLHMGELPKTIKL</sequence>
<protein>
    <recommendedName>
        <fullName evidence="3">DUF4412 domain-containing protein</fullName>
    </recommendedName>
</protein>
<dbReference type="RefSeq" id="WP_324180446.1">
    <property type="nucleotide sequence ID" value="NZ_BAABAW010000006.1"/>
</dbReference>
<organism evidence="1 2">
    <name type="scientific">Aquimarina gracilis</name>
    <dbReference type="NCBI Taxonomy" id="874422"/>
    <lineage>
        <taxon>Bacteria</taxon>
        <taxon>Pseudomonadati</taxon>
        <taxon>Bacteroidota</taxon>
        <taxon>Flavobacteriia</taxon>
        <taxon>Flavobacteriales</taxon>
        <taxon>Flavobacteriaceae</taxon>
        <taxon>Aquimarina</taxon>
    </lineage>
</organism>
<dbReference type="EMBL" id="JAYKLX010000006">
    <property type="protein sequence ID" value="MEB3346416.1"/>
    <property type="molecule type" value="Genomic_DNA"/>
</dbReference>
<reference evidence="1 2" key="1">
    <citation type="journal article" date="2013" name="Int. J. Syst. Evol. Microbiol.">
        <title>Aquimarina gracilis sp. nov., isolated from the gut microflora of a mussel, Mytilus coruscus, and emended description of Aquimarina spongiae.</title>
        <authorList>
            <person name="Park S.C."/>
            <person name="Choe H.N."/>
            <person name="Baik K.S."/>
            <person name="Seong C.N."/>
        </authorList>
    </citation>
    <scope>NUCLEOTIDE SEQUENCE [LARGE SCALE GENOMIC DNA]</scope>
    <source>
        <strain evidence="1 2">PSC32</strain>
    </source>
</reference>
<evidence type="ECO:0008006" key="3">
    <source>
        <dbReference type="Google" id="ProtNLM"/>
    </source>
</evidence>
<accession>A0ABU5ZX32</accession>
<name>A0ABU5ZX32_9FLAO</name>